<evidence type="ECO:0000313" key="3">
    <source>
        <dbReference type="Proteomes" id="UP000799436"/>
    </source>
</evidence>
<gene>
    <name evidence="2" type="ORF">EJ03DRAFT_112640</name>
</gene>
<organism evidence="2 3">
    <name type="scientific">Teratosphaeria nubilosa</name>
    <dbReference type="NCBI Taxonomy" id="161662"/>
    <lineage>
        <taxon>Eukaryota</taxon>
        <taxon>Fungi</taxon>
        <taxon>Dikarya</taxon>
        <taxon>Ascomycota</taxon>
        <taxon>Pezizomycotina</taxon>
        <taxon>Dothideomycetes</taxon>
        <taxon>Dothideomycetidae</taxon>
        <taxon>Mycosphaerellales</taxon>
        <taxon>Teratosphaeriaceae</taxon>
        <taxon>Teratosphaeria</taxon>
    </lineage>
</organism>
<protein>
    <submittedName>
        <fullName evidence="2">Uncharacterized protein</fullName>
    </submittedName>
</protein>
<accession>A0A6G1L8E7</accession>
<dbReference type="EMBL" id="ML995840">
    <property type="protein sequence ID" value="KAF2768839.1"/>
    <property type="molecule type" value="Genomic_DNA"/>
</dbReference>
<feature type="compositionally biased region" description="Basic and acidic residues" evidence="1">
    <location>
        <begin position="73"/>
        <end position="86"/>
    </location>
</feature>
<evidence type="ECO:0000256" key="1">
    <source>
        <dbReference type="SAM" id="MobiDB-lite"/>
    </source>
</evidence>
<dbReference type="AlphaFoldDB" id="A0A6G1L8E7"/>
<keyword evidence="3" id="KW-1185">Reference proteome</keyword>
<reference evidence="2" key="1">
    <citation type="journal article" date="2020" name="Stud. Mycol.">
        <title>101 Dothideomycetes genomes: a test case for predicting lifestyles and emergence of pathogens.</title>
        <authorList>
            <person name="Haridas S."/>
            <person name="Albert R."/>
            <person name="Binder M."/>
            <person name="Bloem J."/>
            <person name="Labutti K."/>
            <person name="Salamov A."/>
            <person name="Andreopoulos B."/>
            <person name="Baker S."/>
            <person name="Barry K."/>
            <person name="Bills G."/>
            <person name="Bluhm B."/>
            <person name="Cannon C."/>
            <person name="Castanera R."/>
            <person name="Culley D."/>
            <person name="Daum C."/>
            <person name="Ezra D."/>
            <person name="Gonzalez J."/>
            <person name="Henrissat B."/>
            <person name="Kuo A."/>
            <person name="Liang C."/>
            <person name="Lipzen A."/>
            <person name="Lutzoni F."/>
            <person name="Magnuson J."/>
            <person name="Mondo S."/>
            <person name="Nolan M."/>
            <person name="Ohm R."/>
            <person name="Pangilinan J."/>
            <person name="Park H.-J."/>
            <person name="Ramirez L."/>
            <person name="Alfaro M."/>
            <person name="Sun H."/>
            <person name="Tritt A."/>
            <person name="Yoshinaga Y."/>
            <person name="Zwiers L.-H."/>
            <person name="Turgeon B."/>
            <person name="Goodwin S."/>
            <person name="Spatafora J."/>
            <person name="Crous P."/>
            <person name="Grigoriev I."/>
        </authorList>
    </citation>
    <scope>NUCLEOTIDE SEQUENCE</scope>
    <source>
        <strain evidence="2">CBS 116005</strain>
    </source>
</reference>
<sequence>MWPEGNVCARGRCSLHTWLSEWLLAPWEVLQTCNVILAQRSHSVAFSALCTISLSLTSRANSFARTGGSRRQGCTERHQVGRETPPIDDHEARKALLVPGDKKMVIVAADI</sequence>
<name>A0A6G1L8E7_9PEZI</name>
<dbReference type="Proteomes" id="UP000799436">
    <property type="component" value="Unassembled WGS sequence"/>
</dbReference>
<feature type="region of interest" description="Disordered" evidence="1">
    <location>
        <begin position="66"/>
        <end position="86"/>
    </location>
</feature>
<proteinExistence type="predicted"/>
<evidence type="ECO:0000313" key="2">
    <source>
        <dbReference type="EMBL" id="KAF2768839.1"/>
    </source>
</evidence>